<evidence type="ECO:0000256" key="5">
    <source>
        <dbReference type="ARBA" id="ARBA00023180"/>
    </source>
</evidence>
<dbReference type="InterPro" id="IPR042269">
    <property type="entry name" value="Ser_carbopepase_S28_SKS"/>
</dbReference>
<evidence type="ECO:0000256" key="4">
    <source>
        <dbReference type="ARBA" id="ARBA00022801"/>
    </source>
</evidence>
<dbReference type="GO" id="GO:0008239">
    <property type="term" value="F:dipeptidyl-peptidase activity"/>
    <property type="evidence" value="ECO:0007669"/>
    <property type="project" value="TreeGrafter"/>
</dbReference>
<proteinExistence type="inferred from homology"/>
<dbReference type="EMBL" id="OX459122">
    <property type="protein sequence ID" value="CAI9104931.1"/>
    <property type="molecule type" value="Genomic_DNA"/>
</dbReference>
<dbReference type="GO" id="GO:0070008">
    <property type="term" value="F:serine-type exopeptidase activity"/>
    <property type="evidence" value="ECO:0007669"/>
    <property type="project" value="InterPro"/>
</dbReference>
<evidence type="ECO:0000256" key="1">
    <source>
        <dbReference type="ARBA" id="ARBA00011079"/>
    </source>
</evidence>
<dbReference type="FunFam" id="1.20.120.980:FF:000006">
    <property type="entry name" value="Serine carboxypeptidase S28 family protein"/>
    <property type="match status" value="1"/>
</dbReference>
<comment type="similarity">
    <text evidence="1">Belongs to the peptidase S28 family.</text>
</comment>
<dbReference type="GO" id="GO:0006508">
    <property type="term" value="P:proteolysis"/>
    <property type="evidence" value="ECO:0007669"/>
    <property type="project" value="UniProtKB-KW"/>
</dbReference>
<keyword evidence="8" id="KW-1185">Reference proteome</keyword>
<evidence type="ECO:0000313" key="7">
    <source>
        <dbReference type="EMBL" id="CAI9104931.1"/>
    </source>
</evidence>
<dbReference type="PANTHER" id="PTHR11010:SF96">
    <property type="entry name" value="LYSOSOMAL PRO-X CARBOXYPEPTIDASE-LIKE ISOFORM X1"/>
    <property type="match status" value="1"/>
</dbReference>
<keyword evidence="5" id="KW-0325">Glycoprotein</keyword>
<name>A0AAV1DCJ2_OLDCO</name>
<dbReference type="PANTHER" id="PTHR11010">
    <property type="entry name" value="PROTEASE S28 PRO-X CARBOXYPEPTIDASE-RELATED"/>
    <property type="match status" value="1"/>
</dbReference>
<dbReference type="InterPro" id="IPR029058">
    <property type="entry name" value="AB_hydrolase_fold"/>
</dbReference>
<gene>
    <name evidence="7" type="ORF">OLC1_LOCUS13741</name>
</gene>
<evidence type="ECO:0000256" key="3">
    <source>
        <dbReference type="ARBA" id="ARBA00022729"/>
    </source>
</evidence>
<dbReference type="SUPFAM" id="SSF53474">
    <property type="entry name" value="alpha/beta-Hydrolases"/>
    <property type="match status" value="1"/>
</dbReference>
<keyword evidence="4" id="KW-0378">Hydrolase</keyword>
<protein>
    <submittedName>
        <fullName evidence="7">OLC1v1003722C1</fullName>
    </submittedName>
</protein>
<keyword evidence="3 6" id="KW-0732">Signal</keyword>
<evidence type="ECO:0000256" key="2">
    <source>
        <dbReference type="ARBA" id="ARBA00022670"/>
    </source>
</evidence>
<dbReference type="Pfam" id="PF05577">
    <property type="entry name" value="Peptidase_S28"/>
    <property type="match status" value="1"/>
</dbReference>
<keyword evidence="2" id="KW-0645">Protease</keyword>
<dbReference type="Proteomes" id="UP001161247">
    <property type="component" value="Chromosome 5"/>
</dbReference>
<organism evidence="7 8">
    <name type="scientific">Oldenlandia corymbosa var. corymbosa</name>
    <dbReference type="NCBI Taxonomy" id="529605"/>
    <lineage>
        <taxon>Eukaryota</taxon>
        <taxon>Viridiplantae</taxon>
        <taxon>Streptophyta</taxon>
        <taxon>Embryophyta</taxon>
        <taxon>Tracheophyta</taxon>
        <taxon>Spermatophyta</taxon>
        <taxon>Magnoliopsida</taxon>
        <taxon>eudicotyledons</taxon>
        <taxon>Gunneridae</taxon>
        <taxon>Pentapetalae</taxon>
        <taxon>asterids</taxon>
        <taxon>lamiids</taxon>
        <taxon>Gentianales</taxon>
        <taxon>Rubiaceae</taxon>
        <taxon>Rubioideae</taxon>
        <taxon>Spermacoceae</taxon>
        <taxon>Hedyotis-Oldenlandia complex</taxon>
        <taxon>Oldenlandia</taxon>
    </lineage>
</organism>
<sequence>MTSLHQPWLLPFLHFLIICFSSISVSHSSSFLNTKQPNKLPRLGIINRYDTSFTNSKGRSFSLSASSSSSSSSSDEDFKPYFYDQTLDHFNYNPESYTRFKQYFVINSKYWGGANSSAPILAYLGAEAALDGDIGAIGFLTDNAPRFKALQVYIEHRFYGKSNPLGSMNKSVTNEDIRGYFNSAQALADYAEILLHVREKLSAHNSPIIVAGGSYGGMLASWFRLKYPHVALGAFASSAPVLYFDDITPQNGYYSKVTEDFKEASENCYQTVRDSWSTIDEVASKPKGLTILSEKFRSCKHLNSSSDLKDYLDTMYASVAQYNAPPAYPVTQFCKGVDEAAANGSDVLDRIFAGIVALSGHGRCYTYDLDPYPSETLLGWSWQTCSEMVMPIGRGSNDTMFPAAPFDLKNFSESCKNAYGVLPRPHWITTYYGGADIKLILKKFGSNIIFSNGLRDPYSTGGVLENLSESLLAVYTKHGSHCLDILGASKDDPAWLVAQRKIEVEIIEGWIKSYYANLALIS</sequence>
<evidence type="ECO:0000313" key="8">
    <source>
        <dbReference type="Proteomes" id="UP001161247"/>
    </source>
</evidence>
<reference evidence="7" key="1">
    <citation type="submission" date="2023-03" db="EMBL/GenBank/DDBJ databases">
        <authorList>
            <person name="Julca I."/>
        </authorList>
    </citation>
    <scope>NUCLEOTIDE SEQUENCE</scope>
</reference>
<dbReference type="Gene3D" id="1.20.120.980">
    <property type="entry name" value="Serine carboxypeptidase S28, SKS domain"/>
    <property type="match status" value="1"/>
</dbReference>
<feature type="signal peptide" evidence="6">
    <location>
        <begin position="1"/>
        <end position="28"/>
    </location>
</feature>
<evidence type="ECO:0000256" key="6">
    <source>
        <dbReference type="SAM" id="SignalP"/>
    </source>
</evidence>
<feature type="chain" id="PRO_5043886241" evidence="6">
    <location>
        <begin position="29"/>
        <end position="522"/>
    </location>
</feature>
<accession>A0AAV1DCJ2</accession>
<dbReference type="AlphaFoldDB" id="A0AAV1DCJ2"/>
<dbReference type="Gene3D" id="3.40.50.1820">
    <property type="entry name" value="alpha/beta hydrolase"/>
    <property type="match status" value="1"/>
</dbReference>
<dbReference type="InterPro" id="IPR008758">
    <property type="entry name" value="Peptidase_S28"/>
</dbReference>